<dbReference type="PROSITE" id="PS51257">
    <property type="entry name" value="PROKAR_LIPOPROTEIN"/>
    <property type="match status" value="1"/>
</dbReference>
<evidence type="ECO:0008006" key="4">
    <source>
        <dbReference type="Google" id="ProtNLM"/>
    </source>
</evidence>
<keyword evidence="3" id="KW-1185">Reference proteome</keyword>
<name>A0A2T0V7S3_9GAMM</name>
<comment type="caution">
    <text evidence="2">The sequence shown here is derived from an EMBL/GenBank/DDBJ whole genome shotgun (WGS) entry which is preliminary data.</text>
</comment>
<evidence type="ECO:0000313" key="3">
    <source>
        <dbReference type="Proteomes" id="UP000237647"/>
    </source>
</evidence>
<dbReference type="Proteomes" id="UP000237647">
    <property type="component" value="Unassembled WGS sequence"/>
</dbReference>
<dbReference type="RefSeq" id="WP_340162369.1">
    <property type="nucleotide sequence ID" value="NZ_PVTK01000001.1"/>
</dbReference>
<dbReference type="InterPro" id="IPR046516">
    <property type="entry name" value="DUF6694"/>
</dbReference>
<keyword evidence="1" id="KW-0732">Signal</keyword>
<accession>A0A2T0V7S3</accession>
<feature type="chain" id="PRO_5015504517" description="Lipoprotein" evidence="1">
    <location>
        <begin position="19"/>
        <end position="276"/>
    </location>
</feature>
<evidence type="ECO:0000313" key="2">
    <source>
        <dbReference type="EMBL" id="PRY66223.1"/>
    </source>
</evidence>
<proteinExistence type="predicted"/>
<feature type="signal peptide" evidence="1">
    <location>
        <begin position="1"/>
        <end position="18"/>
    </location>
</feature>
<dbReference type="EMBL" id="PVTK01000001">
    <property type="protein sequence ID" value="PRY66223.1"/>
    <property type="molecule type" value="Genomic_DNA"/>
</dbReference>
<organism evidence="2 3">
    <name type="scientific">Vreelandella songnenensis</name>
    <dbReference type="NCBI Taxonomy" id="1176243"/>
    <lineage>
        <taxon>Bacteria</taxon>
        <taxon>Pseudomonadati</taxon>
        <taxon>Pseudomonadota</taxon>
        <taxon>Gammaproteobacteria</taxon>
        <taxon>Oceanospirillales</taxon>
        <taxon>Halomonadaceae</taxon>
        <taxon>Vreelandella</taxon>
    </lineage>
</organism>
<gene>
    <name evidence="2" type="ORF">B0H98_101201</name>
</gene>
<dbReference type="Pfam" id="PF20404">
    <property type="entry name" value="DUF6694"/>
    <property type="match status" value="1"/>
</dbReference>
<sequence>MWSLLRLPALTLSLCVLAGCSDPKIDTSSMPAAVVSIENVRESLPAYKRDEFDKALAIMAMPSFSSMALLSPKRMNGAEIAEAANAQMHGLTGDQIIHRADEILRERRAREREQAVRTLTRLSEKRAQAEHDAAQLARFRIDSARYTMSQSPYGSPEPVIDLEVTNGTDEAISEVRLRGVVTTDDRATPWINDTFYYVISGGLEPGETAKWSLAPNRFGVWGNTRIPQDATLAVTLEGLKDAEGHPLWTAPALSESEAAKLARLHQEYQGIALTEE</sequence>
<reference evidence="2 3" key="1">
    <citation type="submission" date="2018-03" db="EMBL/GenBank/DDBJ databases">
        <title>Genomic Encyclopedia of Type Strains, Phase III (KMG-III): the genomes of soil and plant-associated and newly described type strains.</title>
        <authorList>
            <person name="Whitman W."/>
        </authorList>
    </citation>
    <scope>NUCLEOTIDE SEQUENCE [LARGE SCALE GENOMIC DNA]</scope>
    <source>
        <strain evidence="2 3">CGMCC 1.12152</strain>
    </source>
</reference>
<dbReference type="AlphaFoldDB" id="A0A2T0V7S3"/>
<protein>
    <recommendedName>
        <fullName evidence="4">Lipoprotein</fullName>
    </recommendedName>
</protein>
<evidence type="ECO:0000256" key="1">
    <source>
        <dbReference type="SAM" id="SignalP"/>
    </source>
</evidence>